<dbReference type="Pfam" id="PF01095">
    <property type="entry name" value="Pectinesterase"/>
    <property type="match status" value="1"/>
</dbReference>
<dbReference type="SMART" id="SM00856">
    <property type="entry name" value="PMEI"/>
    <property type="match status" value="1"/>
</dbReference>
<dbReference type="EMBL" id="JACMSC010000015">
    <property type="protein sequence ID" value="KAG6486179.1"/>
    <property type="molecule type" value="Genomic_DNA"/>
</dbReference>
<evidence type="ECO:0000259" key="11">
    <source>
        <dbReference type="SMART" id="SM00856"/>
    </source>
</evidence>
<name>A0A8J5FA89_ZINOF</name>
<dbReference type="GO" id="GO:0042545">
    <property type="term" value="P:cell wall modification"/>
    <property type="evidence" value="ECO:0007669"/>
    <property type="project" value="UniProtKB-UniRule"/>
</dbReference>
<evidence type="ECO:0000256" key="1">
    <source>
        <dbReference type="ARBA" id="ARBA00005184"/>
    </source>
</evidence>
<keyword evidence="4 10" id="KW-0063">Aspartyl esterase</keyword>
<comment type="function">
    <text evidence="8 10">Acts in the modification of cell walls via demethylesterification of cell wall pectin.</text>
</comment>
<evidence type="ECO:0000256" key="8">
    <source>
        <dbReference type="ARBA" id="ARBA00057335"/>
    </source>
</evidence>
<gene>
    <name evidence="12" type="ORF">ZIOFF_054749</name>
</gene>
<evidence type="ECO:0000256" key="4">
    <source>
        <dbReference type="ARBA" id="ARBA00023085"/>
    </source>
</evidence>
<accession>A0A8J5FA89</accession>
<dbReference type="OrthoDB" id="2019149at2759"/>
<dbReference type="GO" id="GO:0004857">
    <property type="term" value="F:enzyme inhibitor activity"/>
    <property type="evidence" value="ECO:0007669"/>
    <property type="project" value="InterPro"/>
</dbReference>
<dbReference type="AlphaFoldDB" id="A0A8J5FA89"/>
<sequence length="570" mass="63303">MGKAVILAVSVVMLVAIVATVGVLTISGHHSGSESAQLQMAEISTSQKNIREFCRPTDYQRTCETTLASVAGDDARPEDLINLAFNLTVNHIRQALHHSSVLREAARDPRTSEALANCRELLDYAVDDLRSSVGRFDSFSLDKMDKFIDDLKVWISAAITYQETCLDGFEGANTDAAASMRKALNISAELTSNILAVVTYFGDTLDKLDLDGFGRKLLADDDGELILYPSWVSSGNRRLLQLSPAELKPDVTVAQDGSGDFKTIGEAILHVPKKSYKKVVIYIKEGVYREQVHVNRSHTNLMMVGDGPTKTKITGSLNYVDGVSTYKTATVAVVGNGFIAKDLWIENSAGPEKHQAVALRVQSDKSVFFNVRLDGYQDTLYVHTQRQFYRDCTITGTIDFIFGDAASILQNCLILARKPLDNQKNIVTAQGRKDRRCAGAIILHDCTVSADPVYFPFRHRIPTFLGRPWKEYSRTIVMQSQLDDLISPQGWLPWLGDFGLRTCFYAEIDNRGPGSDKSQRVKWRGIKNIDLNHAHKYTVEQFIKGNAWLPQTGLPFVPGLLSPMEPGRIH</sequence>
<feature type="domain" description="Pectinesterase inhibitor" evidence="11">
    <location>
        <begin position="45"/>
        <end position="197"/>
    </location>
</feature>
<proteinExistence type="predicted"/>
<dbReference type="InterPro" id="IPR033131">
    <property type="entry name" value="Pectinesterase_Asp_AS"/>
</dbReference>
<evidence type="ECO:0000256" key="6">
    <source>
        <dbReference type="ARBA" id="ARBA00023180"/>
    </source>
</evidence>
<keyword evidence="10" id="KW-0134">Cell wall</keyword>
<dbReference type="PANTHER" id="PTHR31707">
    <property type="entry name" value="PECTINESTERASE"/>
    <property type="match status" value="1"/>
</dbReference>
<keyword evidence="13" id="KW-1185">Reference proteome</keyword>
<organism evidence="12 13">
    <name type="scientific">Zingiber officinale</name>
    <name type="common">Ginger</name>
    <name type="synonym">Amomum zingiber</name>
    <dbReference type="NCBI Taxonomy" id="94328"/>
    <lineage>
        <taxon>Eukaryota</taxon>
        <taxon>Viridiplantae</taxon>
        <taxon>Streptophyta</taxon>
        <taxon>Embryophyta</taxon>
        <taxon>Tracheophyta</taxon>
        <taxon>Spermatophyta</taxon>
        <taxon>Magnoliopsida</taxon>
        <taxon>Liliopsida</taxon>
        <taxon>Zingiberales</taxon>
        <taxon>Zingiberaceae</taxon>
        <taxon>Zingiber</taxon>
    </lineage>
</organism>
<dbReference type="NCBIfam" id="TIGR01614">
    <property type="entry name" value="PME_inhib"/>
    <property type="match status" value="1"/>
</dbReference>
<protein>
    <recommendedName>
        <fullName evidence="2 10">Pectinesterase</fullName>
        <ecNumber evidence="2 10">3.1.1.11</ecNumber>
    </recommendedName>
</protein>
<comment type="pathway">
    <text evidence="1 10">Glycan metabolism; pectin degradation; 2-dehydro-3-deoxy-D-gluconate from pectin: step 1/5.</text>
</comment>
<evidence type="ECO:0000313" key="13">
    <source>
        <dbReference type="Proteomes" id="UP000734854"/>
    </source>
</evidence>
<dbReference type="PROSITE" id="PS00800">
    <property type="entry name" value="PECTINESTERASE_1"/>
    <property type="match status" value="1"/>
</dbReference>
<keyword evidence="3 10" id="KW-0378">Hydrolase</keyword>
<dbReference type="CDD" id="cd15798">
    <property type="entry name" value="PMEI-like_3"/>
    <property type="match status" value="1"/>
</dbReference>
<dbReference type="EC" id="3.1.1.11" evidence="2 10"/>
<comment type="caution">
    <text evidence="12">The sequence shown here is derived from an EMBL/GenBank/DDBJ whole genome shotgun (WGS) entry which is preliminary data.</text>
</comment>
<evidence type="ECO:0000256" key="5">
    <source>
        <dbReference type="ARBA" id="ARBA00023157"/>
    </source>
</evidence>
<comment type="catalytic activity">
    <reaction evidence="7 10">
        <text>[(1-&gt;4)-alpha-D-galacturonosyl methyl ester](n) + n H2O = [(1-&gt;4)-alpha-D-galacturonosyl](n) + n methanol + n H(+)</text>
        <dbReference type="Rhea" id="RHEA:22380"/>
        <dbReference type="Rhea" id="RHEA-COMP:14570"/>
        <dbReference type="Rhea" id="RHEA-COMP:14573"/>
        <dbReference type="ChEBI" id="CHEBI:15377"/>
        <dbReference type="ChEBI" id="CHEBI:15378"/>
        <dbReference type="ChEBI" id="CHEBI:17790"/>
        <dbReference type="ChEBI" id="CHEBI:140522"/>
        <dbReference type="ChEBI" id="CHEBI:140523"/>
        <dbReference type="EC" id="3.1.1.11"/>
    </reaction>
</comment>
<dbReference type="InterPro" id="IPR018040">
    <property type="entry name" value="Pectinesterase_Tyr_AS"/>
</dbReference>
<keyword evidence="10" id="KW-0961">Cell wall biogenesis/degradation</keyword>
<dbReference type="InterPro" id="IPR000070">
    <property type="entry name" value="Pectinesterase_cat"/>
</dbReference>
<evidence type="ECO:0000256" key="10">
    <source>
        <dbReference type="RuleBase" id="RU000589"/>
    </source>
</evidence>
<keyword evidence="5" id="KW-1015">Disulfide bond</keyword>
<comment type="subcellular location">
    <subcellularLocation>
        <location evidence="10">Secreted</location>
        <location evidence="10">Cell wall</location>
    </subcellularLocation>
</comment>
<dbReference type="FunFam" id="1.20.140.40:FF:000001">
    <property type="entry name" value="Pectinesterase"/>
    <property type="match status" value="1"/>
</dbReference>
<dbReference type="Pfam" id="PF04043">
    <property type="entry name" value="PMEI"/>
    <property type="match status" value="1"/>
</dbReference>
<dbReference type="GO" id="GO:0030599">
    <property type="term" value="F:pectinesterase activity"/>
    <property type="evidence" value="ECO:0007669"/>
    <property type="project" value="UniProtKB-UniRule"/>
</dbReference>
<evidence type="ECO:0000313" key="12">
    <source>
        <dbReference type="EMBL" id="KAG6486179.1"/>
    </source>
</evidence>
<dbReference type="Proteomes" id="UP000734854">
    <property type="component" value="Unassembled WGS sequence"/>
</dbReference>
<reference evidence="12 13" key="1">
    <citation type="submission" date="2020-08" db="EMBL/GenBank/DDBJ databases">
        <title>Plant Genome Project.</title>
        <authorList>
            <person name="Zhang R.-G."/>
        </authorList>
    </citation>
    <scope>NUCLEOTIDE SEQUENCE [LARGE SCALE GENOMIC DNA]</scope>
    <source>
        <tissue evidence="12">Rhizome</tissue>
    </source>
</reference>
<feature type="active site" evidence="9">
    <location>
        <position position="399"/>
    </location>
</feature>
<keyword evidence="6" id="KW-0325">Glycoprotein</keyword>
<evidence type="ECO:0000256" key="9">
    <source>
        <dbReference type="PROSITE-ProRule" id="PRU10040"/>
    </source>
</evidence>
<evidence type="ECO:0000256" key="7">
    <source>
        <dbReference type="ARBA" id="ARBA00047928"/>
    </source>
</evidence>
<dbReference type="GO" id="GO:0045490">
    <property type="term" value="P:pectin catabolic process"/>
    <property type="evidence" value="ECO:0007669"/>
    <property type="project" value="UniProtKB-UniRule"/>
</dbReference>
<evidence type="ECO:0000256" key="2">
    <source>
        <dbReference type="ARBA" id="ARBA00013229"/>
    </source>
</evidence>
<keyword evidence="10" id="KW-0964">Secreted</keyword>
<dbReference type="UniPathway" id="UPA00545">
    <property type="reaction ID" value="UER00823"/>
</dbReference>
<dbReference type="FunFam" id="2.160.20.10:FF:000001">
    <property type="entry name" value="Pectinesterase"/>
    <property type="match status" value="1"/>
</dbReference>
<dbReference type="PROSITE" id="PS00503">
    <property type="entry name" value="PECTINESTERASE_2"/>
    <property type="match status" value="1"/>
</dbReference>
<dbReference type="InterPro" id="IPR006501">
    <property type="entry name" value="Pectinesterase_inhib_dom"/>
</dbReference>
<evidence type="ECO:0000256" key="3">
    <source>
        <dbReference type="ARBA" id="ARBA00022801"/>
    </source>
</evidence>